<dbReference type="PANTHER" id="PTHR10584">
    <property type="entry name" value="SUGAR KINASE"/>
    <property type="match status" value="1"/>
</dbReference>
<dbReference type="Proteomes" id="UP001597260">
    <property type="component" value="Unassembled WGS sequence"/>
</dbReference>
<organism evidence="6 7">
    <name type="scientific">Micromonospora sonneratiae</name>
    <dbReference type="NCBI Taxonomy" id="1184706"/>
    <lineage>
        <taxon>Bacteria</taxon>
        <taxon>Bacillati</taxon>
        <taxon>Actinomycetota</taxon>
        <taxon>Actinomycetes</taxon>
        <taxon>Micromonosporales</taxon>
        <taxon>Micromonosporaceae</taxon>
        <taxon>Micromonospora</taxon>
    </lineage>
</organism>
<keyword evidence="7" id="KW-1185">Reference proteome</keyword>
<evidence type="ECO:0000259" key="5">
    <source>
        <dbReference type="Pfam" id="PF00294"/>
    </source>
</evidence>
<feature type="domain" description="Carbohydrate kinase PfkB" evidence="5">
    <location>
        <begin position="5"/>
        <end position="303"/>
    </location>
</feature>
<evidence type="ECO:0000256" key="4">
    <source>
        <dbReference type="RuleBase" id="RU003704"/>
    </source>
</evidence>
<evidence type="ECO:0000256" key="1">
    <source>
        <dbReference type="ARBA" id="ARBA00010688"/>
    </source>
</evidence>
<evidence type="ECO:0000256" key="2">
    <source>
        <dbReference type="ARBA" id="ARBA00022679"/>
    </source>
</evidence>
<keyword evidence="2 4" id="KW-0808">Transferase</keyword>
<dbReference type="PRINTS" id="PR00990">
    <property type="entry name" value="RIBOKINASE"/>
</dbReference>
<name>A0ABW3YP68_9ACTN</name>
<dbReference type="Gene3D" id="3.40.1190.20">
    <property type="match status" value="1"/>
</dbReference>
<dbReference type="EMBL" id="JBHTMP010000068">
    <property type="protein sequence ID" value="MFD1325155.1"/>
    <property type="molecule type" value="Genomic_DNA"/>
</dbReference>
<evidence type="ECO:0000313" key="7">
    <source>
        <dbReference type="Proteomes" id="UP001597260"/>
    </source>
</evidence>
<comment type="caution">
    <text evidence="6">The sequence shown here is derived from an EMBL/GenBank/DDBJ whole genome shotgun (WGS) entry which is preliminary data.</text>
</comment>
<evidence type="ECO:0000256" key="3">
    <source>
        <dbReference type="ARBA" id="ARBA00022777"/>
    </source>
</evidence>
<dbReference type="PROSITE" id="PS00584">
    <property type="entry name" value="PFKB_KINASES_2"/>
    <property type="match status" value="1"/>
</dbReference>
<comment type="similarity">
    <text evidence="1 4">Belongs to the carbohydrate kinase PfkB family.</text>
</comment>
<dbReference type="InterPro" id="IPR002139">
    <property type="entry name" value="Ribo/fructo_kinase"/>
</dbReference>
<dbReference type="InterPro" id="IPR002173">
    <property type="entry name" value="Carboh/pur_kinase_PfkB_CS"/>
</dbReference>
<dbReference type="SUPFAM" id="SSF53613">
    <property type="entry name" value="Ribokinase-like"/>
    <property type="match status" value="1"/>
</dbReference>
<dbReference type="Pfam" id="PF00294">
    <property type="entry name" value="PfkB"/>
    <property type="match status" value="1"/>
</dbReference>
<evidence type="ECO:0000313" key="6">
    <source>
        <dbReference type="EMBL" id="MFD1325155.1"/>
    </source>
</evidence>
<reference evidence="7" key="1">
    <citation type="journal article" date="2019" name="Int. J. Syst. Evol. Microbiol.">
        <title>The Global Catalogue of Microorganisms (GCM) 10K type strain sequencing project: providing services to taxonomists for standard genome sequencing and annotation.</title>
        <authorList>
            <consortium name="The Broad Institute Genomics Platform"/>
            <consortium name="The Broad Institute Genome Sequencing Center for Infectious Disease"/>
            <person name="Wu L."/>
            <person name="Ma J."/>
        </authorList>
    </citation>
    <scope>NUCLEOTIDE SEQUENCE [LARGE SCALE GENOMIC DNA]</scope>
    <source>
        <strain evidence="7">JCM 31037</strain>
    </source>
</reference>
<dbReference type="PROSITE" id="PS00583">
    <property type="entry name" value="PFKB_KINASES_1"/>
    <property type="match status" value="1"/>
</dbReference>
<sequence>MGTPEVLVVGQLVRDLVVVVDELPPVGAAADVRLRREMLGGKGANQAVGLAQLGVSVGLVAVAGDDPVADDLLAQAARDGIDVTHVVRRPRTSTGLIIDVLDRHGRWRYLQHLPEPVLLTESDVVAAADTLAAAAAVVIQLQQPSAAALCAARQATGLVVLDGTPADDDRRPALLARADVIRADAREAATLLGTTGDDDPAPDLPTAGVVPGRILDAARRLLDSGPRLVALAVDPVGNLFVWSDGHLLVPLTDTPVVDTTGAGDAFTAALTMALLRNEPPERAARLAVAAASATVGHPGGRPDLNPDSLRSHLARVDASLGRVRP</sequence>
<proteinExistence type="inferred from homology"/>
<dbReference type="PANTHER" id="PTHR10584:SF166">
    <property type="entry name" value="RIBOKINASE"/>
    <property type="match status" value="1"/>
</dbReference>
<dbReference type="InterPro" id="IPR011611">
    <property type="entry name" value="PfkB_dom"/>
</dbReference>
<protein>
    <submittedName>
        <fullName evidence="6">PfkB family carbohydrate kinase</fullName>
    </submittedName>
</protein>
<keyword evidence="3 4" id="KW-0418">Kinase</keyword>
<dbReference type="InterPro" id="IPR029056">
    <property type="entry name" value="Ribokinase-like"/>
</dbReference>
<gene>
    <name evidence="6" type="ORF">ACFQ4H_29120</name>
</gene>
<dbReference type="GO" id="GO:0016301">
    <property type="term" value="F:kinase activity"/>
    <property type="evidence" value="ECO:0007669"/>
    <property type="project" value="UniProtKB-KW"/>
</dbReference>
<accession>A0ABW3YP68</accession>
<dbReference type="RefSeq" id="WP_377577006.1">
    <property type="nucleotide sequence ID" value="NZ_JBHTMP010000068.1"/>
</dbReference>